<evidence type="ECO:0000313" key="2">
    <source>
        <dbReference type="Proteomes" id="UP001189429"/>
    </source>
</evidence>
<reference evidence="1" key="1">
    <citation type="submission" date="2023-10" db="EMBL/GenBank/DDBJ databases">
        <authorList>
            <person name="Chen Y."/>
            <person name="Shah S."/>
            <person name="Dougan E. K."/>
            <person name="Thang M."/>
            <person name="Chan C."/>
        </authorList>
    </citation>
    <scope>NUCLEOTIDE SEQUENCE [LARGE SCALE GENOMIC DNA]</scope>
</reference>
<accession>A0ABN9VBV2</accession>
<dbReference type="Proteomes" id="UP001189429">
    <property type="component" value="Unassembled WGS sequence"/>
</dbReference>
<proteinExistence type="predicted"/>
<name>A0ABN9VBV2_9DINO</name>
<gene>
    <name evidence="1" type="ORF">PCOR1329_LOCUS56368</name>
</gene>
<keyword evidence="2" id="KW-1185">Reference proteome</keyword>
<comment type="caution">
    <text evidence="1">The sequence shown here is derived from an EMBL/GenBank/DDBJ whole genome shotgun (WGS) entry which is preliminary data.</text>
</comment>
<evidence type="ECO:0000313" key="1">
    <source>
        <dbReference type="EMBL" id="CAK0870206.1"/>
    </source>
</evidence>
<protein>
    <recommendedName>
        <fullName evidence="3">Phospholipase B-like</fullName>
    </recommendedName>
</protein>
<sequence length="136" mass="15527">MGGELPHDQDAAAVAVQTALDKTIEKNRCERIALRRRMLRADGLGKSAAAWFRDGVSSWFRDGVSYYNNVAVQAHAIKYFDQDAVDKVREYYDDHFTQCASGSDMDVYWALYGEYMNRPGATCRRSRIPRNIYDGM</sequence>
<evidence type="ECO:0008006" key="3">
    <source>
        <dbReference type="Google" id="ProtNLM"/>
    </source>
</evidence>
<organism evidence="1 2">
    <name type="scientific">Prorocentrum cordatum</name>
    <dbReference type="NCBI Taxonomy" id="2364126"/>
    <lineage>
        <taxon>Eukaryota</taxon>
        <taxon>Sar</taxon>
        <taxon>Alveolata</taxon>
        <taxon>Dinophyceae</taxon>
        <taxon>Prorocentrales</taxon>
        <taxon>Prorocentraceae</taxon>
        <taxon>Prorocentrum</taxon>
    </lineage>
</organism>
<dbReference type="EMBL" id="CAUYUJ010016937">
    <property type="protein sequence ID" value="CAK0870206.1"/>
    <property type="molecule type" value="Genomic_DNA"/>
</dbReference>